<proteinExistence type="predicted"/>
<dbReference type="PROSITE" id="PS51257">
    <property type="entry name" value="PROKAR_LIPOPROTEIN"/>
    <property type="match status" value="1"/>
</dbReference>
<protein>
    <recommendedName>
        <fullName evidence="4">Lipoprotein</fullName>
    </recommendedName>
</protein>
<keyword evidence="3" id="KW-1185">Reference proteome</keyword>
<organism evidence="2 3">
    <name type="scientific">Plastoroseomonas hellenica</name>
    <dbReference type="NCBI Taxonomy" id="2687306"/>
    <lineage>
        <taxon>Bacteria</taxon>
        <taxon>Pseudomonadati</taxon>
        <taxon>Pseudomonadota</taxon>
        <taxon>Alphaproteobacteria</taxon>
        <taxon>Acetobacterales</taxon>
        <taxon>Acetobacteraceae</taxon>
        <taxon>Plastoroseomonas</taxon>
    </lineage>
</organism>
<evidence type="ECO:0000256" key="1">
    <source>
        <dbReference type="SAM" id="MobiDB-lite"/>
    </source>
</evidence>
<reference evidence="3" key="1">
    <citation type="journal article" date="2021" name="Syst. Appl. Microbiol.">
        <title>Roseomonas hellenica sp. nov., isolated from roots of wild-growing Alkanna tinctoria.</title>
        <authorList>
            <person name="Rat A."/>
            <person name="Naranjo H.D."/>
            <person name="Lebbe L."/>
            <person name="Cnockaert M."/>
            <person name="Krigas N."/>
            <person name="Grigoriadou K."/>
            <person name="Maloupa E."/>
            <person name="Willems A."/>
        </authorList>
    </citation>
    <scope>NUCLEOTIDE SEQUENCE [LARGE SCALE GENOMIC DNA]</scope>
    <source>
        <strain evidence="3">LMG 31523</strain>
    </source>
</reference>
<dbReference type="Proteomes" id="UP001196870">
    <property type="component" value="Unassembled WGS sequence"/>
</dbReference>
<sequence length="223" mass="23506">MTRLRVSDEERQLMAVIGRRGVIGLALAATACGGRDRGDLRPVETGPPSYRHLTPLRLDVANIDIQPPAPGASVTVAPPAPVIPAEALLTMAQDRLSAAGRDGTARFLVLVATLTRSGGSGGGMFSSATERLDCVLRCRVEVVGSDGQPRGFAEAEVRRSATQPADGGTERARNADALVRAAMADMNVEFEFQLRRNLRGLLMDTDGTAPVAPPVEQEALPQG</sequence>
<evidence type="ECO:0008006" key="4">
    <source>
        <dbReference type="Google" id="ProtNLM"/>
    </source>
</evidence>
<dbReference type="RefSeq" id="WP_211853713.1">
    <property type="nucleotide sequence ID" value="NZ_JAAGBB010000019.1"/>
</dbReference>
<name>A0ABS5F1P2_9PROT</name>
<evidence type="ECO:0000313" key="2">
    <source>
        <dbReference type="EMBL" id="MBR0666045.1"/>
    </source>
</evidence>
<evidence type="ECO:0000313" key="3">
    <source>
        <dbReference type="Proteomes" id="UP001196870"/>
    </source>
</evidence>
<gene>
    <name evidence="2" type="ORF">GXW71_16920</name>
</gene>
<accession>A0ABS5F1P2</accession>
<comment type="caution">
    <text evidence="2">The sequence shown here is derived from an EMBL/GenBank/DDBJ whole genome shotgun (WGS) entry which is preliminary data.</text>
</comment>
<dbReference type="EMBL" id="JAAGBB010000019">
    <property type="protein sequence ID" value="MBR0666045.1"/>
    <property type="molecule type" value="Genomic_DNA"/>
</dbReference>
<feature type="region of interest" description="Disordered" evidence="1">
    <location>
        <begin position="151"/>
        <end position="172"/>
    </location>
</feature>